<comment type="caution">
    <text evidence="3">The sequence shown here is derived from an EMBL/GenBank/DDBJ whole genome shotgun (WGS) entry which is preliminary data.</text>
</comment>
<sequence length="708" mass="81861">MIEDHAWISFCAVSASTEAQGTSIAQLEKSEKPSESSWECGRFASFPQEVVLRLDHRVQFSYILLSSKPGKTIPDLEIHIGDGLYGSFLDAEYHLGGKAYNITNQAFQVAVRGIGSYLKLVFPTKPKTNASNPNGQVSLGSLKIWGRKMDYQMPINEITPVKTQTDEVDKVLLGMGVPLEMIYWSKEDLNSYRHAPIDENSRETLIELDQLREKAYQTEDFGTLKQLTIDMKRVFDIGTELLQLKREMSIAVAKEDYDTAMLLKNRIKELEKERDMIDAKYETRRYYKMMMMGNPSDSYMSMVNRMLEEERMRAEMLRLQQLEDEERQRRYLEELERKRRMEEMKNNRKEAPSPVRIKEKPAKIEPQIDDPYSYNEGDIDLEVFLRPKLNEAGGQLKIAAMDILKRADVKKILRVVGVRLWSCLFSDNWRHREAAVRAFLEFLESPLLPKYEKDTRSLFRAAIDISLIACEDRVMPIYLYGLKILITAMSPPICDLRVTPKMINDAMRIFIPILLDKVSELNYRARDISMHTLIELFRHPKILIGPLVDYIMILTNPTEGPVDKQPWRILLSRLEILLHIVQEFGVNHKEWKWKDVLGMLLLPLLAHANADVRHTCVEIVVAMYQKVGMEVRAEVEGFGNKVKPMLAQSIYKRMLDHDQNKNMQPIHETQEWAESSPPGSAKPGQWSKLKAMISELAEEETKKKINNS</sequence>
<evidence type="ECO:0000256" key="1">
    <source>
        <dbReference type="SAM" id="Coils"/>
    </source>
</evidence>
<dbReference type="EMBL" id="MPUH01000171">
    <property type="protein sequence ID" value="OMJ87661.1"/>
    <property type="molecule type" value="Genomic_DNA"/>
</dbReference>
<dbReference type="InterPro" id="IPR011989">
    <property type="entry name" value="ARM-like"/>
</dbReference>
<dbReference type="Pfam" id="PF21040">
    <property type="entry name" value="CEP104-like_TOG"/>
    <property type="match status" value="1"/>
</dbReference>
<dbReference type="PANTHER" id="PTHR13371:SF0">
    <property type="entry name" value="CENTROSOMAL PROTEIN OF 104 KDA"/>
    <property type="match status" value="1"/>
</dbReference>
<evidence type="ECO:0000313" key="4">
    <source>
        <dbReference type="Proteomes" id="UP000187209"/>
    </source>
</evidence>
<accession>A0A1R2CF64</accession>
<dbReference type="InterPro" id="IPR016024">
    <property type="entry name" value="ARM-type_fold"/>
</dbReference>
<dbReference type="OrthoDB" id="25840at2759"/>
<dbReference type="AlphaFoldDB" id="A0A1R2CF64"/>
<feature type="coiled-coil region" evidence="1">
    <location>
        <begin position="253"/>
        <end position="280"/>
    </location>
</feature>
<dbReference type="Gene3D" id="1.25.10.10">
    <property type="entry name" value="Leucine-rich Repeat Variant"/>
    <property type="match status" value="1"/>
</dbReference>
<keyword evidence="1" id="KW-0175">Coiled coil</keyword>
<proteinExistence type="predicted"/>
<dbReference type="PANTHER" id="PTHR13371">
    <property type="entry name" value="GLYCINE-, GLUTAMATE-, THIENYLCYCLOHEXYLPIPERIDINE-BINDING PROTEIN"/>
    <property type="match status" value="1"/>
</dbReference>
<organism evidence="3 4">
    <name type="scientific">Stentor coeruleus</name>
    <dbReference type="NCBI Taxonomy" id="5963"/>
    <lineage>
        <taxon>Eukaryota</taxon>
        <taxon>Sar</taxon>
        <taxon>Alveolata</taxon>
        <taxon>Ciliophora</taxon>
        <taxon>Postciliodesmatophora</taxon>
        <taxon>Heterotrichea</taxon>
        <taxon>Heterotrichida</taxon>
        <taxon>Stentoridae</taxon>
        <taxon>Stentor</taxon>
    </lineage>
</organism>
<gene>
    <name evidence="3" type="ORF">SteCoe_10587</name>
</gene>
<dbReference type="Pfam" id="PF02151">
    <property type="entry name" value="UVR"/>
    <property type="match status" value="1"/>
</dbReference>
<feature type="domain" description="UVR" evidence="2">
    <location>
        <begin position="240"/>
        <end position="273"/>
    </location>
</feature>
<reference evidence="3 4" key="1">
    <citation type="submission" date="2016-11" db="EMBL/GenBank/DDBJ databases">
        <title>The macronuclear genome of Stentor coeruleus: a giant cell with tiny introns.</title>
        <authorList>
            <person name="Slabodnick M."/>
            <person name="Ruby J.G."/>
            <person name="Reiff S.B."/>
            <person name="Swart E.C."/>
            <person name="Gosai S."/>
            <person name="Prabakaran S."/>
            <person name="Witkowska E."/>
            <person name="Larue G.E."/>
            <person name="Fisher S."/>
            <person name="Freeman R.M."/>
            <person name="Gunawardena J."/>
            <person name="Chu W."/>
            <person name="Stover N.A."/>
            <person name="Gregory B.D."/>
            <person name="Nowacki M."/>
            <person name="Derisi J."/>
            <person name="Roy S.W."/>
            <person name="Marshall W.F."/>
            <person name="Sood P."/>
        </authorList>
    </citation>
    <scope>NUCLEOTIDE SEQUENCE [LARGE SCALE GENOMIC DNA]</scope>
    <source>
        <strain evidence="3">WM001</strain>
    </source>
</reference>
<name>A0A1R2CF64_9CILI</name>
<dbReference type="InterPro" id="IPR052607">
    <property type="entry name" value="CEP104-like"/>
</dbReference>
<keyword evidence="4" id="KW-1185">Reference proteome</keyword>
<evidence type="ECO:0000259" key="2">
    <source>
        <dbReference type="Pfam" id="PF02151"/>
    </source>
</evidence>
<protein>
    <recommendedName>
        <fullName evidence="2">UVR domain-containing protein</fullName>
    </recommendedName>
</protein>
<dbReference type="SUPFAM" id="SSF48371">
    <property type="entry name" value="ARM repeat"/>
    <property type="match status" value="1"/>
</dbReference>
<dbReference type="GO" id="GO:0005929">
    <property type="term" value="C:cilium"/>
    <property type="evidence" value="ECO:0007669"/>
    <property type="project" value="TreeGrafter"/>
</dbReference>
<dbReference type="InterPro" id="IPR001943">
    <property type="entry name" value="UVR_dom"/>
</dbReference>
<dbReference type="Proteomes" id="UP000187209">
    <property type="component" value="Unassembled WGS sequence"/>
</dbReference>
<evidence type="ECO:0000313" key="3">
    <source>
        <dbReference type="EMBL" id="OMJ87661.1"/>
    </source>
</evidence>